<evidence type="ECO:0000256" key="1">
    <source>
        <dbReference type="ARBA" id="ARBA00007689"/>
    </source>
</evidence>
<keyword evidence="4" id="KW-1185">Reference proteome</keyword>
<feature type="domain" description="YCII-related" evidence="2">
    <location>
        <begin position="1"/>
        <end position="80"/>
    </location>
</feature>
<dbReference type="Proteomes" id="UP000274139">
    <property type="component" value="Unassembled WGS sequence"/>
</dbReference>
<name>A0A454JD72_9NEIS</name>
<accession>A0A454JD72</accession>
<dbReference type="PANTHER" id="PTHR37828">
    <property type="entry name" value="GSR2449 PROTEIN"/>
    <property type="match status" value="1"/>
</dbReference>
<dbReference type="InterPro" id="IPR005545">
    <property type="entry name" value="YCII"/>
</dbReference>
<organism evidence="3 4">
    <name type="scientific">Aquitalea palustris</name>
    <dbReference type="NCBI Taxonomy" id="2480983"/>
    <lineage>
        <taxon>Bacteria</taxon>
        <taxon>Pseudomonadati</taxon>
        <taxon>Pseudomonadota</taxon>
        <taxon>Betaproteobacteria</taxon>
        <taxon>Neisseriales</taxon>
        <taxon>Chromobacteriaceae</taxon>
        <taxon>Aquitalea</taxon>
    </lineage>
</organism>
<dbReference type="AlphaFoldDB" id="A0A454JD72"/>
<dbReference type="OrthoDB" id="9814407at2"/>
<dbReference type="Pfam" id="PF03795">
    <property type="entry name" value="YCII"/>
    <property type="match status" value="1"/>
</dbReference>
<dbReference type="RefSeq" id="WP_103526378.1">
    <property type="nucleotide sequence ID" value="NZ_JAIZDC010000005.1"/>
</dbReference>
<dbReference type="InterPro" id="IPR011008">
    <property type="entry name" value="Dimeric_a/b-barrel"/>
</dbReference>
<evidence type="ECO:0000259" key="2">
    <source>
        <dbReference type="Pfam" id="PF03795"/>
    </source>
</evidence>
<dbReference type="EMBL" id="RFAR01000119">
    <property type="protein sequence ID" value="RMC91248.1"/>
    <property type="molecule type" value="Genomic_DNA"/>
</dbReference>
<reference evidence="3 4" key="1">
    <citation type="submission" date="2018-10" db="EMBL/GenBank/DDBJ databases">
        <title>Draft genome sequence of Aquitalea MWU14-2217 isolated from a wild cranberry bog in Provincetown, Massachusetts.</title>
        <authorList>
            <person name="Ebadzadsahrai G."/>
            <person name="Soby S."/>
        </authorList>
    </citation>
    <scope>NUCLEOTIDE SEQUENCE [LARGE SCALE GENOMIC DNA]</scope>
    <source>
        <strain evidence="3 4">MWU14-2217</strain>
    </source>
</reference>
<protein>
    <recommendedName>
        <fullName evidence="2">YCII-related domain-containing protein</fullName>
    </recommendedName>
</protein>
<dbReference type="SUPFAM" id="SSF54909">
    <property type="entry name" value="Dimeric alpha+beta barrel"/>
    <property type="match status" value="1"/>
</dbReference>
<comment type="similarity">
    <text evidence="1">Belongs to the YciI family.</text>
</comment>
<evidence type="ECO:0000313" key="3">
    <source>
        <dbReference type="EMBL" id="RMC91248.1"/>
    </source>
</evidence>
<proteinExistence type="inferred from homology"/>
<gene>
    <name evidence="3" type="ORF">EAY64_19520</name>
</gene>
<comment type="caution">
    <text evidence="3">The sequence shown here is derived from an EMBL/GenBank/DDBJ whole genome shotgun (WGS) entry which is preliminary data.</text>
</comment>
<sequence length="101" mass="11070">MFIVALSYIAPLEEIDAQLAQHVLWLKQCYADGLFLASGRKEPRTGGIILARGDRHALQQRLAQDPFALAGLARYDITEFHPSMTAPGLEVLAAPAEERAP</sequence>
<evidence type="ECO:0000313" key="4">
    <source>
        <dbReference type="Proteomes" id="UP000274139"/>
    </source>
</evidence>
<dbReference type="PANTHER" id="PTHR37828:SF1">
    <property type="entry name" value="YCII-RELATED DOMAIN-CONTAINING PROTEIN"/>
    <property type="match status" value="1"/>
</dbReference>